<reference evidence="1" key="1">
    <citation type="submission" date="2013-03" db="EMBL/GenBank/DDBJ databases">
        <title>Genome Sequence of the Profundibacterium mesophilum strain KAUST100406-0324T from Red Sea, a novel genus in the family Rhodobacteraceae.</title>
        <authorList>
            <person name="Essack M."/>
            <person name="Alam I."/>
            <person name="Lafi F."/>
            <person name="Alawi W."/>
            <person name="Kamanu F."/>
            <person name="Al-Suwailem A."/>
            <person name="Lee O.O."/>
            <person name="Xu Y."/>
            <person name="Bajic V."/>
            <person name="Qian P.-Y."/>
            <person name="Archer J."/>
        </authorList>
    </citation>
    <scope>NUCLEOTIDE SEQUENCE</scope>
    <source>
        <strain evidence="1">KAUST100406-0324</strain>
    </source>
</reference>
<organism evidence="1 2">
    <name type="scientific">Profundibacterium mesophilum KAUST100406-0324</name>
    <dbReference type="NCBI Taxonomy" id="1037889"/>
    <lineage>
        <taxon>Bacteria</taxon>
        <taxon>Pseudomonadati</taxon>
        <taxon>Pseudomonadota</taxon>
        <taxon>Alphaproteobacteria</taxon>
        <taxon>Rhodobacterales</taxon>
        <taxon>Roseobacteraceae</taxon>
        <taxon>Profundibacterium</taxon>
    </lineage>
</organism>
<dbReference type="EMBL" id="APKE01000030">
    <property type="protein sequence ID" value="KAF0675134.1"/>
    <property type="molecule type" value="Genomic_DNA"/>
</dbReference>
<evidence type="ECO:0000313" key="1">
    <source>
        <dbReference type="EMBL" id="KAF0675134.1"/>
    </source>
</evidence>
<name>A0A921TE77_9RHOB</name>
<dbReference type="Proteomes" id="UP000698242">
    <property type="component" value="Unassembled WGS sequence"/>
</dbReference>
<comment type="caution">
    <text evidence="1">The sequence shown here is derived from an EMBL/GenBank/DDBJ whole genome shotgun (WGS) entry which is preliminary data.</text>
</comment>
<protein>
    <submittedName>
        <fullName evidence="1">Uncharacterized protein</fullName>
    </submittedName>
</protein>
<proteinExistence type="predicted"/>
<accession>A0A921TE77</accession>
<evidence type="ECO:0000313" key="2">
    <source>
        <dbReference type="Proteomes" id="UP000698242"/>
    </source>
</evidence>
<keyword evidence="2" id="KW-1185">Reference proteome</keyword>
<gene>
    <name evidence="1" type="ORF">PMES_02560</name>
</gene>
<sequence length="127" mass="13661">MLGIVADDPPGLLAAMLERMQAEGNEIGGIGHARDPEHATFFMQLVIVEGVAGQTWTLDRHRGHGDTPVSDIEVAASLKRLPANCHPGERFAASAIETARGPENRLARCFRVATAVTVMARSRLTYA</sequence>
<dbReference type="AlphaFoldDB" id="A0A921TE77"/>
<dbReference type="AntiFam" id="ANF00105">
    <property type="entry name" value="Shadow ORF (opposite purF)"/>
</dbReference>